<reference evidence="8 9" key="1">
    <citation type="submission" date="2020-02" db="EMBL/GenBank/DDBJ databases">
        <title>Broccoli isolated Pseudomonas sp.</title>
        <authorList>
            <person name="Fujikawa T."/>
            <person name="Sawada H."/>
        </authorList>
    </citation>
    <scope>NUCLEOTIDE SEQUENCE [LARGE SCALE GENOMIC DNA]</scope>
    <source>
        <strain evidence="8 9">MAFF212428</strain>
    </source>
</reference>
<dbReference type="Pfam" id="PF07690">
    <property type="entry name" value="MFS_1"/>
    <property type="match status" value="1"/>
</dbReference>
<dbReference type="GO" id="GO:0005886">
    <property type="term" value="C:plasma membrane"/>
    <property type="evidence" value="ECO:0007669"/>
    <property type="project" value="TreeGrafter"/>
</dbReference>
<feature type="domain" description="Major facilitator superfamily (MFS) profile" evidence="7">
    <location>
        <begin position="2"/>
        <end position="177"/>
    </location>
</feature>
<evidence type="ECO:0000256" key="6">
    <source>
        <dbReference type="SAM" id="Phobius"/>
    </source>
</evidence>
<organism evidence="8 9">
    <name type="scientific">Pseudomonas brassicae</name>
    <dbReference type="NCBI Taxonomy" id="2708063"/>
    <lineage>
        <taxon>Bacteria</taxon>
        <taxon>Pseudomonadati</taxon>
        <taxon>Pseudomonadota</taxon>
        <taxon>Gammaproteobacteria</taxon>
        <taxon>Pseudomonadales</taxon>
        <taxon>Pseudomonadaceae</taxon>
        <taxon>Pseudomonas</taxon>
    </lineage>
</organism>
<feature type="transmembrane region" description="Helical" evidence="6">
    <location>
        <begin position="70"/>
        <end position="90"/>
    </location>
</feature>
<keyword evidence="5 6" id="KW-0472">Membrane</keyword>
<keyword evidence="4 6" id="KW-1133">Transmembrane helix</keyword>
<feature type="transmembrane region" description="Helical" evidence="6">
    <location>
        <begin position="43"/>
        <end position="63"/>
    </location>
</feature>
<feature type="transmembrane region" description="Helical" evidence="6">
    <location>
        <begin position="96"/>
        <end position="117"/>
    </location>
</feature>
<dbReference type="Gene3D" id="1.20.1720.10">
    <property type="entry name" value="Multidrug resistance protein D"/>
    <property type="match status" value="1"/>
</dbReference>
<dbReference type="PANTHER" id="PTHR23502:SF132">
    <property type="entry name" value="POLYAMINE TRANSPORTER 2-RELATED"/>
    <property type="match status" value="1"/>
</dbReference>
<name>A0A6M0CU78_9PSED</name>
<evidence type="ECO:0000256" key="5">
    <source>
        <dbReference type="ARBA" id="ARBA00023136"/>
    </source>
</evidence>
<evidence type="ECO:0000256" key="3">
    <source>
        <dbReference type="ARBA" id="ARBA00022692"/>
    </source>
</evidence>
<evidence type="ECO:0000259" key="7">
    <source>
        <dbReference type="PROSITE" id="PS50850"/>
    </source>
</evidence>
<evidence type="ECO:0000313" key="9">
    <source>
        <dbReference type="Proteomes" id="UP000480410"/>
    </source>
</evidence>
<accession>A0A6M0CU78</accession>
<evidence type="ECO:0000256" key="2">
    <source>
        <dbReference type="ARBA" id="ARBA00022448"/>
    </source>
</evidence>
<evidence type="ECO:0000313" key="8">
    <source>
        <dbReference type="EMBL" id="NER61056.1"/>
    </source>
</evidence>
<evidence type="ECO:0000256" key="1">
    <source>
        <dbReference type="ARBA" id="ARBA00004141"/>
    </source>
</evidence>
<protein>
    <submittedName>
        <fullName evidence="8">Multidrug effflux MFS transporter</fullName>
    </submittedName>
</protein>
<feature type="transmembrane region" description="Helical" evidence="6">
    <location>
        <begin position="154"/>
        <end position="176"/>
    </location>
</feature>
<sequence>MNLRTILILGALSAFGPLAIDFYLPGFPAMAQAFATDEKHIQTTLAAYFLGLSLGQLAYGPVADRFGRRVPLLVGVTLFTLASLACAFAPSLDALIVARFVQALGGCAGMVLSRAIVSDKCDAVASAKVFSQLMLVMGLAPILAPMLGGVLVNLYGWQSIFIVLTLFSALCTLAVAL</sequence>
<dbReference type="GO" id="GO:0015385">
    <property type="term" value="F:sodium:proton antiporter activity"/>
    <property type="evidence" value="ECO:0007669"/>
    <property type="project" value="TreeGrafter"/>
</dbReference>
<dbReference type="PANTHER" id="PTHR23502">
    <property type="entry name" value="MAJOR FACILITATOR SUPERFAMILY"/>
    <property type="match status" value="1"/>
</dbReference>
<dbReference type="Proteomes" id="UP000480410">
    <property type="component" value="Unassembled WGS sequence"/>
</dbReference>
<comment type="subcellular location">
    <subcellularLocation>
        <location evidence="1">Membrane</location>
        <topology evidence="1">Multi-pass membrane protein</topology>
    </subcellularLocation>
</comment>
<keyword evidence="3 6" id="KW-0812">Transmembrane</keyword>
<dbReference type="InterPro" id="IPR011701">
    <property type="entry name" value="MFS"/>
</dbReference>
<keyword evidence="2" id="KW-0813">Transport</keyword>
<proteinExistence type="predicted"/>
<dbReference type="AlphaFoldDB" id="A0A6M0CU78"/>
<gene>
    <name evidence="8" type="ORF">G3435_15920</name>
</gene>
<dbReference type="GO" id="GO:1990961">
    <property type="term" value="P:xenobiotic detoxification by transmembrane export across the plasma membrane"/>
    <property type="evidence" value="ECO:0007669"/>
    <property type="project" value="TreeGrafter"/>
</dbReference>
<evidence type="ECO:0000256" key="4">
    <source>
        <dbReference type="ARBA" id="ARBA00022989"/>
    </source>
</evidence>
<dbReference type="SUPFAM" id="SSF103473">
    <property type="entry name" value="MFS general substrate transporter"/>
    <property type="match status" value="1"/>
</dbReference>
<dbReference type="InterPro" id="IPR020846">
    <property type="entry name" value="MFS_dom"/>
</dbReference>
<dbReference type="InterPro" id="IPR036259">
    <property type="entry name" value="MFS_trans_sf"/>
</dbReference>
<comment type="caution">
    <text evidence="8">The sequence shown here is derived from an EMBL/GenBank/DDBJ whole genome shotgun (WGS) entry which is preliminary data.</text>
</comment>
<dbReference type="EMBL" id="JAAHBV010000342">
    <property type="protein sequence ID" value="NER61056.1"/>
    <property type="molecule type" value="Genomic_DNA"/>
</dbReference>
<dbReference type="PROSITE" id="PS50850">
    <property type="entry name" value="MFS"/>
    <property type="match status" value="1"/>
</dbReference>
<feature type="non-terminal residue" evidence="8">
    <location>
        <position position="177"/>
    </location>
</feature>
<feature type="transmembrane region" description="Helical" evidence="6">
    <location>
        <begin position="129"/>
        <end position="148"/>
    </location>
</feature>